<dbReference type="Proteomes" id="UP000789831">
    <property type="component" value="Unassembled WGS sequence"/>
</dbReference>
<gene>
    <name evidence="12" type="ORF">AGERDE_LOCUS396</name>
</gene>
<dbReference type="InterPro" id="IPR008386">
    <property type="entry name" value="ATP_synth_F0_esu_mt"/>
</dbReference>
<keyword evidence="10 11" id="KW-0066">ATP synthesis</keyword>
<evidence type="ECO:0000256" key="7">
    <source>
        <dbReference type="ARBA" id="ARBA00023065"/>
    </source>
</evidence>
<keyword evidence="13" id="KW-1185">Reference proteome</keyword>
<comment type="similarity">
    <text evidence="2 11">Belongs to the ATPase e subunit family.</text>
</comment>
<keyword evidence="9" id="KW-0472">Membrane</keyword>
<evidence type="ECO:0000256" key="2">
    <source>
        <dbReference type="ARBA" id="ARBA00007333"/>
    </source>
</evidence>
<dbReference type="GO" id="GO:0005743">
    <property type="term" value="C:mitochondrial inner membrane"/>
    <property type="evidence" value="ECO:0007669"/>
    <property type="project" value="UniProtKB-SubCell"/>
</dbReference>
<evidence type="ECO:0000313" key="12">
    <source>
        <dbReference type="EMBL" id="CAG8434678.1"/>
    </source>
</evidence>
<protein>
    <recommendedName>
        <fullName evidence="11">ATP synthase F(0) complex subunit e, mitochondrial</fullName>
    </recommendedName>
</protein>
<evidence type="ECO:0000256" key="5">
    <source>
        <dbReference type="ARBA" id="ARBA00022781"/>
    </source>
</evidence>
<comment type="subcellular location">
    <subcellularLocation>
        <location evidence="1 11">Mitochondrion inner membrane</location>
    </subcellularLocation>
</comment>
<evidence type="ECO:0000313" key="13">
    <source>
        <dbReference type="Proteomes" id="UP000789831"/>
    </source>
</evidence>
<keyword evidence="7 11" id="KW-0406">Ion transport</keyword>
<proteinExistence type="inferred from homology"/>
<dbReference type="Pfam" id="PF05680">
    <property type="entry name" value="ATP-synt_E"/>
    <property type="match status" value="1"/>
</dbReference>
<organism evidence="12 13">
    <name type="scientific">Ambispora gerdemannii</name>
    <dbReference type="NCBI Taxonomy" id="144530"/>
    <lineage>
        <taxon>Eukaryota</taxon>
        <taxon>Fungi</taxon>
        <taxon>Fungi incertae sedis</taxon>
        <taxon>Mucoromycota</taxon>
        <taxon>Glomeromycotina</taxon>
        <taxon>Glomeromycetes</taxon>
        <taxon>Archaeosporales</taxon>
        <taxon>Ambisporaceae</taxon>
        <taxon>Ambispora</taxon>
    </lineage>
</organism>
<comment type="caution">
    <text evidence="12">The sequence shown here is derived from an EMBL/GenBank/DDBJ whole genome shotgun (WGS) entry which is preliminary data.</text>
</comment>
<dbReference type="EMBL" id="CAJVPL010000019">
    <property type="protein sequence ID" value="CAG8434678.1"/>
    <property type="molecule type" value="Genomic_DNA"/>
</dbReference>
<evidence type="ECO:0000256" key="8">
    <source>
        <dbReference type="ARBA" id="ARBA00023128"/>
    </source>
</evidence>
<keyword evidence="5 11" id="KW-0375">Hydrogen ion transport</keyword>
<dbReference type="AlphaFoldDB" id="A0A9N8V1Z4"/>
<name>A0A9N8V1Z4_9GLOM</name>
<keyword evidence="4 11" id="KW-0138">CF(0)</keyword>
<dbReference type="GO" id="GO:0045259">
    <property type="term" value="C:proton-transporting ATP synthase complex"/>
    <property type="evidence" value="ECO:0007669"/>
    <property type="project" value="UniProtKB-UniRule"/>
</dbReference>
<evidence type="ECO:0000256" key="6">
    <source>
        <dbReference type="ARBA" id="ARBA00022792"/>
    </source>
</evidence>
<comment type="subunit">
    <text evidence="11">F-type ATPases have 2 components, CF(1) - the catalytic core - and CF(0) - the membrane proton channel. CF(1) and CF(0) have multiple subunits.</text>
</comment>
<keyword evidence="6 11" id="KW-0999">Mitochondrion inner membrane</keyword>
<evidence type="ECO:0000256" key="4">
    <source>
        <dbReference type="ARBA" id="ARBA00022547"/>
    </source>
</evidence>
<comment type="function">
    <text evidence="11">Subunit e, of the mitochondrial membrane ATP synthase complex (F(1)F(0) ATP synthase or Complex V) that produces ATP from ADP in the presence of a proton gradient across the membrane which is generated by electron transport complexes of the respiratory chain. ATP synthase complex consist of a soluble F(1) head domain - the catalytic core - and a membrane F(1) domain - the membrane proton channel. These two domains are linked by a central stalk rotating inside the F(1) region and a stationary peripheral stalk. During catalysis, ATP synthesis in the catalytic domain of F(1) is coupled via a rotary mechanism of the central stalk subunits to proton translocation. In vivo, can only synthesize ATP although its ATP hydrolase activity can be activated artificially in vitro. Part of the complex F(0) domain.</text>
</comment>
<dbReference type="GO" id="GO:0015078">
    <property type="term" value="F:proton transmembrane transporter activity"/>
    <property type="evidence" value="ECO:0007669"/>
    <property type="project" value="InterPro"/>
</dbReference>
<evidence type="ECO:0000256" key="10">
    <source>
        <dbReference type="ARBA" id="ARBA00023310"/>
    </source>
</evidence>
<accession>A0A9N8V1Z4</accession>
<keyword evidence="8 11" id="KW-0496">Mitochondrion</keyword>
<evidence type="ECO:0000256" key="11">
    <source>
        <dbReference type="RuleBase" id="RU367005"/>
    </source>
</evidence>
<dbReference type="OrthoDB" id="2125027at2759"/>
<reference evidence="12" key="1">
    <citation type="submission" date="2021-06" db="EMBL/GenBank/DDBJ databases">
        <authorList>
            <person name="Kallberg Y."/>
            <person name="Tangrot J."/>
            <person name="Rosling A."/>
        </authorList>
    </citation>
    <scope>NUCLEOTIDE SEQUENCE</scope>
    <source>
        <strain evidence="12">MT106</strain>
    </source>
</reference>
<evidence type="ECO:0000256" key="3">
    <source>
        <dbReference type="ARBA" id="ARBA00022448"/>
    </source>
</evidence>
<sequence length="87" mass="9758">MASAALNLARWSALGLGILYGWTHHRSLVHAEQKRKEEEAYKHKQELIEKARAAYAAKISVGSDVIKDPNDPRFDLEKLLTSVEKSA</sequence>
<keyword evidence="3 11" id="KW-0813">Transport</keyword>
<evidence type="ECO:0000256" key="9">
    <source>
        <dbReference type="ARBA" id="ARBA00023136"/>
    </source>
</evidence>
<evidence type="ECO:0000256" key="1">
    <source>
        <dbReference type="ARBA" id="ARBA00004273"/>
    </source>
</evidence>
<dbReference type="GO" id="GO:0015986">
    <property type="term" value="P:proton motive force-driven ATP synthesis"/>
    <property type="evidence" value="ECO:0007669"/>
    <property type="project" value="InterPro"/>
</dbReference>